<dbReference type="Proteomes" id="UP000053477">
    <property type="component" value="Unassembled WGS sequence"/>
</dbReference>
<organism evidence="2 3">
    <name type="scientific">Schizopora paradoxa</name>
    <dbReference type="NCBI Taxonomy" id="27342"/>
    <lineage>
        <taxon>Eukaryota</taxon>
        <taxon>Fungi</taxon>
        <taxon>Dikarya</taxon>
        <taxon>Basidiomycota</taxon>
        <taxon>Agaricomycotina</taxon>
        <taxon>Agaricomycetes</taxon>
        <taxon>Hymenochaetales</taxon>
        <taxon>Schizoporaceae</taxon>
        <taxon>Schizopora</taxon>
    </lineage>
</organism>
<feature type="domain" description="AAA+ ATPase" evidence="1">
    <location>
        <begin position="414"/>
        <end position="538"/>
    </location>
</feature>
<dbReference type="Pfam" id="PF22942">
    <property type="entry name" value="DUF7025"/>
    <property type="match status" value="1"/>
</dbReference>
<dbReference type="SUPFAM" id="SSF52540">
    <property type="entry name" value="P-loop containing nucleoside triphosphate hydrolases"/>
    <property type="match status" value="1"/>
</dbReference>
<reference evidence="2 3" key="1">
    <citation type="submission" date="2015-04" db="EMBL/GenBank/DDBJ databases">
        <title>Complete genome sequence of Schizopora paradoxa KUC8140, a cosmopolitan wood degrader in East Asia.</title>
        <authorList>
            <consortium name="DOE Joint Genome Institute"/>
            <person name="Min B."/>
            <person name="Park H."/>
            <person name="Jang Y."/>
            <person name="Kim J.-J."/>
            <person name="Kim K.H."/>
            <person name="Pangilinan J."/>
            <person name="Lipzen A."/>
            <person name="Riley R."/>
            <person name="Grigoriev I.V."/>
            <person name="Spatafora J.W."/>
            <person name="Choi I.-G."/>
        </authorList>
    </citation>
    <scope>NUCLEOTIDE SEQUENCE [LARGE SCALE GENOMIC DNA]</scope>
    <source>
        <strain evidence="2 3">KUC8140</strain>
    </source>
</reference>
<keyword evidence="2" id="KW-0378">Hydrolase</keyword>
<sequence length="635" mass="71921">MWIRRDSKQVPEPKKKKEHAEFAFIVLRTFNLTSDPTIHNITTTYEIQSPQLRKIGKKVIGHELGISWTATTVSVTPEILMAFLPHLEEHLKSLRSKQSQASSVEEDLSVDIEHLSFLINFVKKEHASTLKEIKSLLANEEITYDLAWALFVPRTILYTLCPISQVPRAIRLVKATQSCGWLMNVDYMEYHGEEPRFGLAPLSNIAVPKFRGAMKITSLPVYPIKYHPKCEELKKSLVERGKKWVRLQGVYLKYYNAVGIQYRIDEYIKLHTQSRIVIDKKMFQQIQPNYFIPSVAKTLKGKALEASVVAKQGNKLKPTPALTEEVVDPENPPWKDLRDEDLLIASPLVYGFSLSDKLWMEFLVEDVESFTWNDEPFTNLVLARDQKSLISSLVEAHAQDNSGGFDDFVHGKGQGLVINLFGNPGIGKSLTAEATSEHVRKPLYVVGAGDLGTDPQTLDLTLTRIFTISSRWGAVVLIDEADVFLEERSLHDLLRNAMVAVFLRQLEYFRGILFLTTNRVRAFDEAFQSRIHVSLRYLDLTSDAKSQIWVAFFKKARADSPCIESAETIKSGAELALTAGLTRDELHELAEKPVNGRQIKNVVRTANALAKARKQLVGFSHLIEVLDMMEQFEAV</sequence>
<proteinExistence type="predicted"/>
<keyword evidence="3" id="KW-1185">Reference proteome</keyword>
<dbReference type="GO" id="GO:0016887">
    <property type="term" value="F:ATP hydrolysis activity"/>
    <property type="evidence" value="ECO:0007669"/>
    <property type="project" value="InterPro"/>
</dbReference>
<dbReference type="InterPro" id="IPR056599">
    <property type="entry name" value="AAA_lid_fung"/>
</dbReference>
<dbReference type="STRING" id="27342.A0A0H2R6U1"/>
<dbReference type="InterPro" id="IPR003593">
    <property type="entry name" value="AAA+_ATPase"/>
</dbReference>
<dbReference type="AlphaFoldDB" id="A0A0H2R6U1"/>
<dbReference type="GO" id="GO:0005524">
    <property type="term" value="F:ATP binding"/>
    <property type="evidence" value="ECO:0007669"/>
    <property type="project" value="InterPro"/>
</dbReference>
<evidence type="ECO:0000259" key="1">
    <source>
        <dbReference type="SMART" id="SM00382"/>
    </source>
</evidence>
<dbReference type="InterPro" id="IPR027417">
    <property type="entry name" value="P-loop_NTPase"/>
</dbReference>
<dbReference type="OrthoDB" id="10042665at2759"/>
<dbReference type="EMBL" id="KQ086163">
    <property type="protein sequence ID" value="KLO07072.1"/>
    <property type="molecule type" value="Genomic_DNA"/>
</dbReference>
<dbReference type="Gene3D" id="3.40.50.300">
    <property type="entry name" value="P-loop containing nucleotide triphosphate hydrolases"/>
    <property type="match status" value="1"/>
</dbReference>
<dbReference type="InParanoid" id="A0A0H2R6U1"/>
<dbReference type="PANTHER" id="PTHR46411">
    <property type="entry name" value="FAMILY ATPASE, PUTATIVE-RELATED"/>
    <property type="match status" value="1"/>
</dbReference>
<evidence type="ECO:0000313" key="3">
    <source>
        <dbReference type="Proteomes" id="UP000053477"/>
    </source>
</evidence>
<dbReference type="Pfam" id="PF23232">
    <property type="entry name" value="AAA_lid_13"/>
    <property type="match status" value="1"/>
</dbReference>
<accession>A0A0H2R6U1</accession>
<dbReference type="InterPro" id="IPR054289">
    <property type="entry name" value="DUF7025"/>
</dbReference>
<dbReference type="Pfam" id="PF00004">
    <property type="entry name" value="AAA"/>
    <property type="match status" value="1"/>
</dbReference>
<gene>
    <name evidence="2" type="ORF">SCHPADRAFT_837150</name>
</gene>
<name>A0A0H2R6U1_9AGAM</name>
<evidence type="ECO:0000313" key="2">
    <source>
        <dbReference type="EMBL" id="KLO07072.1"/>
    </source>
</evidence>
<dbReference type="PANTHER" id="PTHR46411:SF3">
    <property type="entry name" value="AAA+ ATPASE DOMAIN-CONTAINING PROTEIN"/>
    <property type="match status" value="1"/>
</dbReference>
<dbReference type="SMART" id="SM00382">
    <property type="entry name" value="AAA"/>
    <property type="match status" value="1"/>
</dbReference>
<dbReference type="InterPro" id="IPR003959">
    <property type="entry name" value="ATPase_AAA_core"/>
</dbReference>
<protein>
    <submittedName>
        <fullName evidence="2">p-loop containing nucleoside triphosphate hydrolase protein</fullName>
    </submittedName>
</protein>